<comment type="subcellular location">
    <subcellularLocation>
        <location evidence="1">Cytoplasm</location>
    </subcellularLocation>
</comment>
<feature type="domain" description="HPr" evidence="4">
    <location>
        <begin position="1"/>
        <end position="85"/>
    </location>
</feature>
<comment type="caution">
    <text evidence="5">The sequence shown here is derived from an EMBL/GenBank/DDBJ whole genome shotgun (WGS) entry which is preliminary data.</text>
</comment>
<gene>
    <name evidence="5" type="ORF">IAB14_04735</name>
</gene>
<protein>
    <submittedName>
        <fullName evidence="5">HPr family phosphocarrier protein</fullName>
    </submittedName>
</protein>
<evidence type="ECO:0000256" key="3">
    <source>
        <dbReference type="ARBA" id="ARBA00022683"/>
    </source>
</evidence>
<evidence type="ECO:0000313" key="6">
    <source>
        <dbReference type="Proteomes" id="UP000886891"/>
    </source>
</evidence>
<dbReference type="InterPro" id="IPR035895">
    <property type="entry name" value="HPr-like_sf"/>
</dbReference>
<reference evidence="5" key="1">
    <citation type="submission" date="2020-10" db="EMBL/GenBank/DDBJ databases">
        <authorList>
            <person name="Gilroy R."/>
        </authorList>
    </citation>
    <scope>NUCLEOTIDE SEQUENCE</scope>
    <source>
        <strain evidence="5">23406</strain>
    </source>
</reference>
<dbReference type="GO" id="GO:0009401">
    <property type="term" value="P:phosphoenolpyruvate-dependent sugar phosphotransferase system"/>
    <property type="evidence" value="ECO:0007669"/>
    <property type="project" value="UniProtKB-KW"/>
</dbReference>
<keyword evidence="3" id="KW-0598">Phosphotransferase system</keyword>
<accession>A0A9D1SX80</accession>
<dbReference type="InterPro" id="IPR000032">
    <property type="entry name" value="HPr-like"/>
</dbReference>
<proteinExistence type="predicted"/>
<dbReference type="CDD" id="cd00367">
    <property type="entry name" value="PTS-HPr_like"/>
    <property type="match status" value="1"/>
</dbReference>
<dbReference type="AlphaFoldDB" id="A0A9D1SX80"/>
<dbReference type="SUPFAM" id="SSF55594">
    <property type="entry name" value="HPr-like"/>
    <property type="match status" value="1"/>
</dbReference>
<evidence type="ECO:0000256" key="2">
    <source>
        <dbReference type="ARBA" id="ARBA00022490"/>
    </source>
</evidence>
<dbReference type="InterPro" id="IPR050399">
    <property type="entry name" value="HPr"/>
</dbReference>
<dbReference type="PANTHER" id="PTHR33705:SF2">
    <property type="entry name" value="PHOSPHOCARRIER PROTEIN NPR"/>
    <property type="match status" value="1"/>
</dbReference>
<evidence type="ECO:0000256" key="1">
    <source>
        <dbReference type="ARBA" id="ARBA00004496"/>
    </source>
</evidence>
<sequence>MIQFQYTITDPEGIHARPAGFLVAEAKQHPCSITLRKDDKVGDAKRIFGIMSLIAKQGDTVTVTCDGEGEAEAAEKMKEVLKNHL</sequence>
<dbReference type="GO" id="GO:0005737">
    <property type="term" value="C:cytoplasm"/>
    <property type="evidence" value="ECO:0007669"/>
    <property type="project" value="UniProtKB-SubCell"/>
</dbReference>
<dbReference type="Pfam" id="PF00381">
    <property type="entry name" value="PTS-HPr"/>
    <property type="match status" value="1"/>
</dbReference>
<dbReference type="NCBIfam" id="TIGR01003">
    <property type="entry name" value="PTS_HPr_family"/>
    <property type="match status" value="1"/>
</dbReference>
<evidence type="ECO:0000313" key="5">
    <source>
        <dbReference type="EMBL" id="HIV00398.1"/>
    </source>
</evidence>
<dbReference type="PANTHER" id="PTHR33705">
    <property type="entry name" value="PHOSPHOCARRIER PROTEIN HPR"/>
    <property type="match status" value="1"/>
</dbReference>
<organism evidence="5 6">
    <name type="scientific">Candidatus Stercoripulliclostridium merdipullorum</name>
    <dbReference type="NCBI Taxonomy" id="2840952"/>
    <lineage>
        <taxon>Bacteria</taxon>
        <taxon>Bacillati</taxon>
        <taxon>Bacillota</taxon>
        <taxon>Clostridia</taxon>
        <taxon>Eubacteriales</taxon>
        <taxon>Candidatus Stercoripulliclostridium</taxon>
    </lineage>
</organism>
<keyword evidence="2" id="KW-0963">Cytoplasm</keyword>
<dbReference type="PRINTS" id="PR00107">
    <property type="entry name" value="PHOSPHOCPHPR"/>
</dbReference>
<name>A0A9D1SX80_9FIRM</name>
<dbReference type="EMBL" id="DVOH01000036">
    <property type="protein sequence ID" value="HIV00398.1"/>
    <property type="molecule type" value="Genomic_DNA"/>
</dbReference>
<dbReference type="Proteomes" id="UP000886891">
    <property type="component" value="Unassembled WGS sequence"/>
</dbReference>
<reference evidence="5" key="2">
    <citation type="journal article" date="2021" name="PeerJ">
        <title>Extensive microbial diversity within the chicken gut microbiome revealed by metagenomics and culture.</title>
        <authorList>
            <person name="Gilroy R."/>
            <person name="Ravi A."/>
            <person name="Getino M."/>
            <person name="Pursley I."/>
            <person name="Horton D.L."/>
            <person name="Alikhan N.F."/>
            <person name="Baker D."/>
            <person name="Gharbi K."/>
            <person name="Hall N."/>
            <person name="Watson M."/>
            <person name="Adriaenssens E.M."/>
            <person name="Foster-Nyarko E."/>
            <person name="Jarju S."/>
            <person name="Secka A."/>
            <person name="Antonio M."/>
            <person name="Oren A."/>
            <person name="Chaudhuri R.R."/>
            <person name="La Ragione R."/>
            <person name="Hildebrand F."/>
            <person name="Pallen M.J."/>
        </authorList>
    </citation>
    <scope>NUCLEOTIDE SEQUENCE</scope>
    <source>
        <strain evidence="5">23406</strain>
    </source>
</reference>
<dbReference type="PROSITE" id="PS51350">
    <property type="entry name" value="PTS_HPR_DOM"/>
    <property type="match status" value="1"/>
</dbReference>
<dbReference type="Gene3D" id="3.30.1340.10">
    <property type="entry name" value="HPr-like"/>
    <property type="match status" value="1"/>
</dbReference>
<evidence type="ECO:0000259" key="4">
    <source>
        <dbReference type="PROSITE" id="PS51350"/>
    </source>
</evidence>